<name>A0A4P7QF97_9CORY</name>
<evidence type="ECO:0000313" key="3">
    <source>
        <dbReference type="EMBL" id="QCB27464.1"/>
    </source>
</evidence>
<gene>
    <name evidence="3" type="ORF">CENDO_00770</name>
</gene>
<keyword evidence="1" id="KW-1133">Transmembrane helix</keyword>
<dbReference type="OrthoDB" id="9993748at2"/>
<proteinExistence type="predicted"/>
<keyword evidence="2" id="KW-0732">Signal</keyword>
<evidence type="ECO:0008006" key="5">
    <source>
        <dbReference type="Google" id="ProtNLM"/>
    </source>
</evidence>
<feature type="signal peptide" evidence="2">
    <location>
        <begin position="1"/>
        <end position="24"/>
    </location>
</feature>
<reference evidence="3 4" key="1">
    <citation type="submission" date="2019-04" db="EMBL/GenBank/DDBJ databases">
        <title>Corynebacterium endometrii sp. nov., isolated from the uterus of a cow with endometritis.</title>
        <authorList>
            <person name="Ballas P."/>
            <person name="Ruckert C."/>
            <person name="Wagener K."/>
            <person name="Drillich M."/>
            <person name="Kaempfer P."/>
            <person name="Busse H.-J."/>
            <person name="Ehling-Schulz M."/>
        </authorList>
    </citation>
    <scope>NUCLEOTIDE SEQUENCE [LARGE SCALE GENOMIC DNA]</scope>
    <source>
        <strain evidence="3 4">LMM-1653</strain>
    </source>
</reference>
<keyword evidence="1" id="KW-0472">Membrane</keyword>
<organism evidence="3 4">
    <name type="scientific">Corynebacterium endometrii</name>
    <dbReference type="NCBI Taxonomy" id="2488819"/>
    <lineage>
        <taxon>Bacteria</taxon>
        <taxon>Bacillati</taxon>
        <taxon>Actinomycetota</taxon>
        <taxon>Actinomycetes</taxon>
        <taxon>Mycobacteriales</taxon>
        <taxon>Corynebacteriaceae</taxon>
        <taxon>Corynebacterium</taxon>
    </lineage>
</organism>
<dbReference type="Proteomes" id="UP000296352">
    <property type="component" value="Chromosome"/>
</dbReference>
<feature type="transmembrane region" description="Helical" evidence="1">
    <location>
        <begin position="96"/>
        <end position="119"/>
    </location>
</feature>
<evidence type="ECO:0000256" key="1">
    <source>
        <dbReference type="SAM" id="Phobius"/>
    </source>
</evidence>
<evidence type="ECO:0000313" key="4">
    <source>
        <dbReference type="Proteomes" id="UP000296352"/>
    </source>
</evidence>
<dbReference type="RefSeq" id="WP_136140335.1">
    <property type="nucleotide sequence ID" value="NZ_CP039247.1"/>
</dbReference>
<dbReference type="AlphaFoldDB" id="A0A4P7QF97"/>
<sequence length="122" mass="11991" precursor="true">MKRFATAAVAAATALSLSTGAAFAQDPNAVHGSSSDEYTAGYVFGAAIDEGLNPGTGVTSSLRNSIDNGNEISPSLFSSVKADAANGWKVGTTFEILLGVGIAAVVGLAGVAAANAGLLPTF</sequence>
<evidence type="ECO:0000256" key="2">
    <source>
        <dbReference type="SAM" id="SignalP"/>
    </source>
</evidence>
<dbReference type="EMBL" id="CP039247">
    <property type="protein sequence ID" value="QCB27464.1"/>
    <property type="molecule type" value="Genomic_DNA"/>
</dbReference>
<accession>A0A4P7QF97</accession>
<keyword evidence="1" id="KW-0812">Transmembrane</keyword>
<dbReference type="KEGG" id="cee:CENDO_00770"/>
<protein>
    <recommendedName>
        <fullName evidence="5">Secreted protein</fullName>
    </recommendedName>
</protein>
<feature type="chain" id="PRO_5020496113" description="Secreted protein" evidence="2">
    <location>
        <begin position="25"/>
        <end position="122"/>
    </location>
</feature>
<keyword evidence="4" id="KW-1185">Reference proteome</keyword>